<accession>A0A3M2ZNL0</accession>
<name>A0A3M2ZNL0_PSEYM</name>
<sequence length="58" mass="5729">MLTNRRVAHNPAAVACLAGDMLSISVGIFSDAAADSSFMCSSRTSGSASVAVGAPAVK</sequence>
<dbReference type="EMBL" id="RBNL01001429">
    <property type="protein sequence ID" value="RML89700.1"/>
    <property type="molecule type" value="Genomic_DNA"/>
</dbReference>
<evidence type="ECO:0000313" key="2">
    <source>
        <dbReference type="Proteomes" id="UP000282378"/>
    </source>
</evidence>
<proteinExistence type="predicted"/>
<protein>
    <submittedName>
        <fullName evidence="1">Uncharacterized protein</fullName>
    </submittedName>
</protein>
<gene>
    <name evidence="1" type="ORF">APX70_03559</name>
</gene>
<comment type="caution">
    <text evidence="1">The sequence shown here is derived from an EMBL/GenBank/DDBJ whole genome shotgun (WGS) entry which is preliminary data.</text>
</comment>
<feature type="non-terminal residue" evidence="1">
    <location>
        <position position="58"/>
    </location>
</feature>
<evidence type="ECO:0000313" key="1">
    <source>
        <dbReference type="EMBL" id="RML89700.1"/>
    </source>
</evidence>
<dbReference type="Proteomes" id="UP000282378">
    <property type="component" value="Unassembled WGS sequence"/>
</dbReference>
<reference evidence="1 2" key="1">
    <citation type="submission" date="2018-08" db="EMBL/GenBank/DDBJ databases">
        <title>Recombination of ecologically and evolutionarily significant loci maintains genetic cohesion in the Pseudomonas syringae species complex.</title>
        <authorList>
            <person name="Dillon M."/>
            <person name="Thakur S."/>
            <person name="Almeida R.N.D."/>
            <person name="Weir B.S."/>
            <person name="Guttman D.S."/>
        </authorList>
    </citation>
    <scope>NUCLEOTIDE SEQUENCE [LARGE SCALE GENOMIC DNA]</scope>
    <source>
        <strain evidence="1 2">88_10</strain>
    </source>
</reference>
<organism evidence="1 2">
    <name type="scientific">Pseudomonas syringae pv. maculicola</name>
    <dbReference type="NCBI Taxonomy" id="59511"/>
    <lineage>
        <taxon>Bacteria</taxon>
        <taxon>Pseudomonadati</taxon>
        <taxon>Pseudomonadota</taxon>
        <taxon>Gammaproteobacteria</taxon>
        <taxon>Pseudomonadales</taxon>
        <taxon>Pseudomonadaceae</taxon>
        <taxon>Pseudomonas</taxon>
    </lineage>
</organism>
<dbReference type="AlphaFoldDB" id="A0A3M2ZNL0"/>